<evidence type="ECO:0000256" key="2">
    <source>
        <dbReference type="ARBA" id="ARBA00009904"/>
    </source>
</evidence>
<evidence type="ECO:0000256" key="6">
    <source>
        <dbReference type="ARBA" id="ARBA00023065"/>
    </source>
</evidence>
<dbReference type="Pfam" id="PF01496">
    <property type="entry name" value="V_ATPase_I"/>
    <property type="match status" value="2"/>
</dbReference>
<reference evidence="9 10" key="1">
    <citation type="journal article" date="2016" name="Nat. Commun.">
        <title>Thousands of microbial genomes shed light on interconnected biogeochemical processes in an aquifer system.</title>
        <authorList>
            <person name="Anantharaman K."/>
            <person name="Brown C.T."/>
            <person name="Hug L.A."/>
            <person name="Sharon I."/>
            <person name="Castelle C.J."/>
            <person name="Probst A.J."/>
            <person name="Thomas B.C."/>
            <person name="Singh A."/>
            <person name="Wilkins M.J."/>
            <person name="Karaoz U."/>
            <person name="Brodie E.L."/>
            <person name="Williams K.H."/>
            <person name="Hubbard S.S."/>
            <person name="Banfield J.F."/>
        </authorList>
    </citation>
    <scope>NUCLEOTIDE SEQUENCE [LARGE SCALE GENOMIC DNA]</scope>
</reference>
<feature type="transmembrane region" description="Helical" evidence="8">
    <location>
        <begin position="369"/>
        <end position="395"/>
    </location>
</feature>
<dbReference type="EMBL" id="MELK01000050">
    <property type="protein sequence ID" value="OFW55974.1"/>
    <property type="molecule type" value="Genomic_DNA"/>
</dbReference>
<evidence type="ECO:0000256" key="1">
    <source>
        <dbReference type="ARBA" id="ARBA00004141"/>
    </source>
</evidence>
<feature type="transmembrane region" description="Helical" evidence="8">
    <location>
        <begin position="514"/>
        <end position="534"/>
    </location>
</feature>
<dbReference type="GO" id="GO:0016471">
    <property type="term" value="C:vacuolar proton-transporting V-type ATPase complex"/>
    <property type="evidence" value="ECO:0007669"/>
    <property type="project" value="TreeGrafter"/>
</dbReference>
<dbReference type="Proteomes" id="UP000177876">
    <property type="component" value="Unassembled WGS sequence"/>
</dbReference>
<sequence length="659" mass="73272">MPIARMTKLCVLAPRDSREALVDRLQDMGAVQLRDAAAIAREDEQLKALQERFEPETRGLRLTIAKTEFILELLERFEDVKTGLISGFLKEKAHFTRDEFMQVESQFDLEGVYRELEDSDIELRHAEGSIPELEEQLEAMLPWREFDLPLGLAAGSATAELRFIIANAAHLIMWAEEMKERCPHATSQEINREKDRVFLAALVHKADLPQFESLASEHGLEQVKFSGKNGTISEEIAGVEKSLSGEKERKERLEATIRGMLPIKPEVCALNDYYNNQLVKEEVKGKLIHTESVMALEGWVEESRIEEIRGYLMSFGQEIDIFFEPPGEDDIPPTQLVNRRRTGSAETIIQLFGLPEHVETDPTPFVAPFFIVFFGMCIGDVGYGIILAIAFWLAMKKLDVSKNAKNFFRLFMYCGIATIVAGVITRGYFGIDGESLPGVLKFPGTMDILNNPVPIMLICAALGLIHISIGVGIEMYDNIRNNSLWLGICEQGTTLLFWFGIAVMAVGYGVKFRLMGSAGAYIMVAGIAGIIFLSNISSKSIAGKVGGGLYNMYGLIAGTIGDVASYLRLYALGLATVAIGSVVNRMALMTWSIPVLGIVFFTVIMLGGHLFNLAINFLGAFVHPLRLQYVEFFGKFYEDGGEPFVPLAWRTSKTVIDDQ</sequence>
<keyword evidence="5 8" id="KW-1133">Transmembrane helix</keyword>
<evidence type="ECO:0000256" key="8">
    <source>
        <dbReference type="SAM" id="Phobius"/>
    </source>
</evidence>
<keyword evidence="6" id="KW-0406">Ion transport</keyword>
<gene>
    <name evidence="9" type="ORF">A2Y75_04450</name>
</gene>
<dbReference type="STRING" id="1797197.A2Y75_04450"/>
<dbReference type="GO" id="GO:0033179">
    <property type="term" value="C:proton-transporting V-type ATPase, V0 domain"/>
    <property type="evidence" value="ECO:0007669"/>
    <property type="project" value="InterPro"/>
</dbReference>
<organism evidence="9 10">
    <name type="scientific">Candidatus Solincola sediminis</name>
    <dbReference type="NCBI Taxonomy" id="1797199"/>
    <lineage>
        <taxon>Bacteria</taxon>
        <taxon>Bacillati</taxon>
        <taxon>Actinomycetota</taxon>
        <taxon>Candidatus Geothermincolia</taxon>
        <taxon>Candidatus Geothermincolales</taxon>
        <taxon>Candidatus Geothermincolaceae</taxon>
        <taxon>Candidatus Solincola</taxon>
    </lineage>
</organism>
<evidence type="ECO:0000256" key="7">
    <source>
        <dbReference type="ARBA" id="ARBA00023136"/>
    </source>
</evidence>
<dbReference type="GO" id="GO:0007035">
    <property type="term" value="P:vacuolar acidification"/>
    <property type="evidence" value="ECO:0007669"/>
    <property type="project" value="TreeGrafter"/>
</dbReference>
<comment type="caution">
    <text evidence="9">The sequence shown here is derived from an EMBL/GenBank/DDBJ whole genome shotgun (WGS) entry which is preliminary data.</text>
</comment>
<dbReference type="AlphaFoldDB" id="A0A1F2WGK2"/>
<dbReference type="GO" id="GO:0051117">
    <property type="term" value="F:ATPase binding"/>
    <property type="evidence" value="ECO:0007669"/>
    <property type="project" value="TreeGrafter"/>
</dbReference>
<feature type="transmembrane region" description="Helical" evidence="8">
    <location>
        <begin position="407"/>
        <end position="431"/>
    </location>
</feature>
<evidence type="ECO:0000313" key="9">
    <source>
        <dbReference type="EMBL" id="OFW55974.1"/>
    </source>
</evidence>
<feature type="transmembrane region" description="Helical" evidence="8">
    <location>
        <begin position="541"/>
        <end position="560"/>
    </location>
</feature>
<dbReference type="PANTHER" id="PTHR11629">
    <property type="entry name" value="VACUOLAR PROTON ATPASES"/>
    <property type="match status" value="1"/>
</dbReference>
<evidence type="ECO:0000256" key="4">
    <source>
        <dbReference type="ARBA" id="ARBA00022692"/>
    </source>
</evidence>
<feature type="transmembrane region" description="Helical" evidence="8">
    <location>
        <begin position="595"/>
        <end position="622"/>
    </location>
</feature>
<evidence type="ECO:0000256" key="3">
    <source>
        <dbReference type="ARBA" id="ARBA00022448"/>
    </source>
</evidence>
<dbReference type="PANTHER" id="PTHR11629:SF63">
    <property type="entry name" value="V-TYPE PROTON ATPASE SUBUNIT A"/>
    <property type="match status" value="1"/>
</dbReference>
<keyword evidence="4 8" id="KW-0812">Transmembrane</keyword>
<evidence type="ECO:0000313" key="10">
    <source>
        <dbReference type="Proteomes" id="UP000177876"/>
    </source>
</evidence>
<protein>
    <submittedName>
        <fullName evidence="9">Uncharacterized protein</fullName>
    </submittedName>
</protein>
<comment type="subcellular location">
    <subcellularLocation>
        <location evidence="1">Membrane</location>
        <topology evidence="1">Multi-pass membrane protein</topology>
    </subcellularLocation>
</comment>
<dbReference type="GO" id="GO:0046961">
    <property type="term" value="F:proton-transporting ATPase activity, rotational mechanism"/>
    <property type="evidence" value="ECO:0007669"/>
    <property type="project" value="InterPro"/>
</dbReference>
<feature type="transmembrane region" description="Helical" evidence="8">
    <location>
        <begin position="451"/>
        <end position="472"/>
    </location>
</feature>
<accession>A0A1F2WGK2</accession>
<feature type="transmembrane region" description="Helical" evidence="8">
    <location>
        <begin position="484"/>
        <end position="508"/>
    </location>
</feature>
<comment type="similarity">
    <text evidence="2">Belongs to the V-ATPase 116 kDa subunit family.</text>
</comment>
<keyword evidence="3" id="KW-0813">Transport</keyword>
<proteinExistence type="inferred from homology"/>
<keyword evidence="7 8" id="KW-0472">Membrane</keyword>
<evidence type="ECO:0000256" key="5">
    <source>
        <dbReference type="ARBA" id="ARBA00022989"/>
    </source>
</evidence>
<name>A0A1F2WGK2_9ACTN</name>
<dbReference type="InterPro" id="IPR002490">
    <property type="entry name" value="V-ATPase_116kDa_su"/>
</dbReference>